<name>A0A074YG51_AURSE</name>
<gene>
    <name evidence="2" type="ORF">AUEXF2481DRAFT_232719</name>
</gene>
<dbReference type="EMBL" id="KL584760">
    <property type="protein sequence ID" value="KEQ95039.1"/>
    <property type="molecule type" value="Genomic_DNA"/>
</dbReference>
<reference evidence="2 3" key="1">
    <citation type="journal article" date="2014" name="BMC Genomics">
        <title>Genome sequencing of four Aureobasidium pullulans varieties: biotechnological potential, stress tolerance, and description of new species.</title>
        <authorList>
            <person name="Gostin Ar C."/>
            <person name="Ohm R.A."/>
            <person name="Kogej T."/>
            <person name="Sonjak S."/>
            <person name="Turk M."/>
            <person name="Zajc J."/>
            <person name="Zalar P."/>
            <person name="Grube M."/>
            <person name="Sun H."/>
            <person name="Han J."/>
            <person name="Sharma A."/>
            <person name="Chiniquy J."/>
            <person name="Ngan C.Y."/>
            <person name="Lipzen A."/>
            <person name="Barry K."/>
            <person name="Grigoriev I.V."/>
            <person name="Gunde-Cimerman N."/>
        </authorList>
    </citation>
    <scope>NUCLEOTIDE SEQUENCE [LARGE SCALE GENOMIC DNA]</scope>
    <source>
        <strain evidence="2 3">EXF-2481</strain>
    </source>
</reference>
<accession>A0A074YG51</accession>
<feature type="transmembrane region" description="Helical" evidence="1">
    <location>
        <begin position="63"/>
        <end position="89"/>
    </location>
</feature>
<dbReference type="GeneID" id="25362688"/>
<dbReference type="HOGENOM" id="CLU_2412902_0_0_1"/>
<keyword evidence="1" id="KW-0812">Transmembrane</keyword>
<evidence type="ECO:0000256" key="1">
    <source>
        <dbReference type="SAM" id="Phobius"/>
    </source>
</evidence>
<feature type="transmembrane region" description="Helical" evidence="1">
    <location>
        <begin position="30"/>
        <end position="51"/>
    </location>
</feature>
<dbReference type="InParanoid" id="A0A074YG51"/>
<organism evidence="2 3">
    <name type="scientific">Aureobasidium subglaciale (strain EXF-2481)</name>
    <name type="common">Aureobasidium pullulans var. subglaciale</name>
    <dbReference type="NCBI Taxonomy" id="1043005"/>
    <lineage>
        <taxon>Eukaryota</taxon>
        <taxon>Fungi</taxon>
        <taxon>Dikarya</taxon>
        <taxon>Ascomycota</taxon>
        <taxon>Pezizomycotina</taxon>
        <taxon>Dothideomycetes</taxon>
        <taxon>Dothideomycetidae</taxon>
        <taxon>Dothideales</taxon>
        <taxon>Saccotheciaceae</taxon>
        <taxon>Aureobasidium</taxon>
    </lineage>
</organism>
<evidence type="ECO:0000313" key="2">
    <source>
        <dbReference type="EMBL" id="KEQ95039.1"/>
    </source>
</evidence>
<sequence length="92" mass="10198">MAVSTAPSLQAFLSPFLALRQIKILIQRWHFFSIYSSRPLIVFVLDINFVVESKYHPTTEMIHAALLVVVASGSAISSSVSHVVTWIWIAAA</sequence>
<evidence type="ECO:0000313" key="3">
    <source>
        <dbReference type="Proteomes" id="UP000030641"/>
    </source>
</evidence>
<keyword evidence="3" id="KW-1185">Reference proteome</keyword>
<dbReference type="AlphaFoldDB" id="A0A074YG51"/>
<keyword evidence="1" id="KW-0472">Membrane</keyword>
<dbReference type="Proteomes" id="UP000030641">
    <property type="component" value="Unassembled WGS sequence"/>
</dbReference>
<dbReference type="RefSeq" id="XP_013343661.1">
    <property type="nucleotide sequence ID" value="XM_013488207.1"/>
</dbReference>
<protein>
    <submittedName>
        <fullName evidence="2">Uncharacterized protein</fullName>
    </submittedName>
</protein>
<keyword evidence="1" id="KW-1133">Transmembrane helix</keyword>
<proteinExistence type="predicted"/>